<dbReference type="AlphaFoldDB" id="A0A3P6THB2"/>
<gene>
    <name evidence="1" type="ORF">NLS_LOCUS8168</name>
</gene>
<evidence type="ECO:0000313" key="2">
    <source>
        <dbReference type="Proteomes" id="UP000277928"/>
    </source>
</evidence>
<proteinExistence type="predicted"/>
<accession>A0A3P6THB2</accession>
<dbReference type="EMBL" id="UYRX01000975">
    <property type="protein sequence ID" value="VDK87476.1"/>
    <property type="molecule type" value="Genomic_DNA"/>
</dbReference>
<name>A0A3P6THB2_LITSI</name>
<dbReference type="Proteomes" id="UP000277928">
    <property type="component" value="Unassembled WGS sequence"/>
</dbReference>
<organism evidence="1 2">
    <name type="scientific">Litomosoides sigmodontis</name>
    <name type="common">Filarial nematode worm</name>
    <dbReference type="NCBI Taxonomy" id="42156"/>
    <lineage>
        <taxon>Eukaryota</taxon>
        <taxon>Metazoa</taxon>
        <taxon>Ecdysozoa</taxon>
        <taxon>Nematoda</taxon>
        <taxon>Chromadorea</taxon>
        <taxon>Rhabditida</taxon>
        <taxon>Spirurina</taxon>
        <taxon>Spiruromorpha</taxon>
        <taxon>Filarioidea</taxon>
        <taxon>Onchocercidae</taxon>
        <taxon>Litomosoides</taxon>
    </lineage>
</organism>
<protein>
    <submittedName>
        <fullName evidence="1">Uncharacterized protein</fullName>
    </submittedName>
</protein>
<sequence>MEWSKDRFTCYILLCGPMEVFEKRWRPKKDVIYIATVRREGLQKYVKPRQRHGFSLCVFFKRGLMWAIDSSSMNGDDR</sequence>
<keyword evidence="2" id="KW-1185">Reference proteome</keyword>
<reference evidence="1 2" key="1">
    <citation type="submission" date="2018-08" db="EMBL/GenBank/DDBJ databases">
        <authorList>
            <person name="Laetsch R D."/>
            <person name="Stevens L."/>
            <person name="Kumar S."/>
            <person name="Blaxter L. M."/>
        </authorList>
    </citation>
    <scope>NUCLEOTIDE SEQUENCE [LARGE SCALE GENOMIC DNA]</scope>
</reference>
<evidence type="ECO:0000313" key="1">
    <source>
        <dbReference type="EMBL" id="VDK87476.1"/>
    </source>
</evidence>